<gene>
    <name evidence="2" type="ORF">DYU11_20995</name>
</gene>
<proteinExistence type="predicted"/>
<name>A0A418M3Y5_9BACT</name>
<accession>A0A418M3Y5</accession>
<evidence type="ECO:0000259" key="1">
    <source>
        <dbReference type="Pfam" id="PF11860"/>
    </source>
</evidence>
<dbReference type="RefSeq" id="WP_119669693.1">
    <property type="nucleotide sequence ID" value="NZ_QXED01000006.1"/>
</dbReference>
<protein>
    <submittedName>
        <fullName evidence="2">DUF3380 domain-containing protein</fullName>
    </submittedName>
</protein>
<dbReference type="OrthoDB" id="1523598at2"/>
<dbReference type="EMBL" id="QXED01000006">
    <property type="protein sequence ID" value="RIV20525.1"/>
    <property type="molecule type" value="Genomic_DNA"/>
</dbReference>
<dbReference type="AlphaFoldDB" id="A0A418M3Y5"/>
<comment type="caution">
    <text evidence="2">The sequence shown here is derived from an EMBL/GenBank/DDBJ whole genome shotgun (WGS) entry which is preliminary data.</text>
</comment>
<keyword evidence="3" id="KW-1185">Reference proteome</keyword>
<evidence type="ECO:0000313" key="2">
    <source>
        <dbReference type="EMBL" id="RIV20525.1"/>
    </source>
</evidence>
<dbReference type="Proteomes" id="UP000283523">
    <property type="component" value="Unassembled WGS sequence"/>
</dbReference>
<sequence length="198" mass="22714">MSKLLTLDDFKSAARLLRTGVAEVRTLAAVESNGLGFLRDGRVVIRFEGHIFRKLTGGRYDRSYPTLSHPYDPTYPYNKGVARDYARLRQAMELAPEAAMKACSWGMFQIMGFNHRVCGYGSIHQFVDAMKESEGKQLDAVCQFLISNRLDDDLREHRWPDLALGYNGTNFRGRPDTLDDDYDLKLAREFARYSRLYP</sequence>
<feature type="domain" description="N-acetylmuramidase" evidence="1">
    <location>
        <begin position="21"/>
        <end position="193"/>
    </location>
</feature>
<dbReference type="InterPro" id="IPR024408">
    <property type="entry name" value="Muramidase"/>
</dbReference>
<organism evidence="2 3">
    <name type="scientific">Fibrisoma montanum</name>
    <dbReference type="NCBI Taxonomy" id="2305895"/>
    <lineage>
        <taxon>Bacteria</taxon>
        <taxon>Pseudomonadati</taxon>
        <taxon>Bacteroidota</taxon>
        <taxon>Cytophagia</taxon>
        <taxon>Cytophagales</taxon>
        <taxon>Spirosomataceae</taxon>
        <taxon>Fibrisoma</taxon>
    </lineage>
</organism>
<dbReference type="Pfam" id="PF11860">
    <property type="entry name" value="Muramidase"/>
    <property type="match status" value="1"/>
</dbReference>
<reference evidence="2 3" key="1">
    <citation type="submission" date="2018-08" db="EMBL/GenBank/DDBJ databases">
        <title>Fibrisoma montanum sp. nov., isolated from Danxia mountain soil.</title>
        <authorList>
            <person name="Huang Y."/>
        </authorList>
    </citation>
    <scope>NUCLEOTIDE SEQUENCE [LARGE SCALE GENOMIC DNA]</scope>
    <source>
        <strain evidence="2 3">HYT19</strain>
    </source>
</reference>
<evidence type="ECO:0000313" key="3">
    <source>
        <dbReference type="Proteomes" id="UP000283523"/>
    </source>
</evidence>